<dbReference type="InterPro" id="IPR043502">
    <property type="entry name" value="DNA/RNA_pol_sf"/>
</dbReference>
<dbReference type="InterPro" id="IPR005162">
    <property type="entry name" value="Retrotrans_gag_dom"/>
</dbReference>
<dbReference type="InterPro" id="IPR013103">
    <property type="entry name" value="RVT_2"/>
</dbReference>
<feature type="domain" description="Integrase catalytic" evidence="2">
    <location>
        <begin position="500"/>
        <end position="596"/>
    </location>
</feature>
<dbReference type="Gene3D" id="3.30.420.10">
    <property type="entry name" value="Ribonuclease H-like superfamily/Ribonuclease H"/>
    <property type="match status" value="1"/>
</dbReference>
<dbReference type="GO" id="GO:0015074">
    <property type="term" value="P:DNA integration"/>
    <property type="evidence" value="ECO:0007669"/>
    <property type="project" value="InterPro"/>
</dbReference>
<feature type="region of interest" description="Disordered" evidence="1">
    <location>
        <begin position="630"/>
        <end position="670"/>
    </location>
</feature>
<feature type="compositionally biased region" description="Low complexity" evidence="1">
    <location>
        <begin position="1"/>
        <end position="13"/>
    </location>
</feature>
<dbReference type="PANTHER" id="PTHR11439:SF470">
    <property type="entry name" value="CYSTEINE-RICH RLK (RECEPTOR-LIKE PROTEIN KINASE) 8"/>
    <property type="match status" value="1"/>
</dbReference>
<sequence length="1224" mass="137438">MVSVDSASYSPSSDNDDPSSEFYIHPNENPALVLTSSLLTGSNYHGWARSMKMSLISKNKISFVDGSIKEPRKDEENYRAWVKCNNLVLSWLQRALSPEIAQSVIWIDNASELWVDLFDRFNQGDVVRISDLLQEFYSLQQGSLSVTTYHTQLKVLWDEISNLRPLGPCDCNAVKYRKQDFILRFLRGLNESFSVQKSQILMMKPMPAINQIFAFIIQHERTLGSVIPLCDSNVLMAGRFSGPVSGKNADYRVDNNWRKPPSNFNKKPVCSHCGIVGHTVDKCYRKHGFPPGYKTRNQSSKVNQVHSESLPNADSQFLGFTKEQYDGLVNLLQERASGSTFLHSSVESQQPSQVNALTSVFHSGPVTVPEDSGIILSSFSDGDCFNSNVVSNGSVVSWIVDSGATDHIINNINFFKNYETDVKSWRTIGIAKQSHGLYQLDMSVCSFSNSVACIVSLELWHARLGHPSSQRMKFFATLDSTIPSGSLYDCEVCHLAKQKRLPFPISTTSVENVFDLVHMDIWGPFPVKSLYDHSYFLSVIDDKSRYLWVFPMKDKSEVRNLIVQFYTLVEVQFGKKIKTLRTDNGKEFEMNQFFKDKEIQKDSDKASSAVTKTTASLVPESIQVHVTNPNQTSESISHDNPCHTSAHPTSVDFPQSSVLSSRPSRNRQLPQRFKDYNVDLPQVRSTPHSISQVVSYHNISSAHDSYINNAVILSEPKTYNQAIKHACWTKAMEEEIKALELNETWELVPLPPGKSTIGCKWVFKTKLKSDGTLERYKARLVAKGYTQQSGIDFLETFSPVAKINTIRALMAVSAAKNWNLHQLDINNAFLHGFLQEEVYMDLPQGFQSSNSNLVCKLKKSLYGLKQASRKWNERLTSTLLSLHFKQASSDTSLFVKGTGPNFIALAVYVDDIIVASPSLSEISAIKTILHDTFKIKDLGNLKFFLGLEVARSSAGINLCQRKYTLDLLQDTGFLGSKPAKTPIVKTVKLSKTEGNPLVDITEYRRLIGRLVYLTNTRPDIAYPVQQLSQFLACPTDVHLTAAHRVLRYLKGSPGQGLFFPASNKLSLSAFSDSDWASCPDSRRSITGFCVFLGDALISWKSKKQQTVSRSSTEAEYRALAAITCELQWFNYLFSDLQIDISSANLYCDNHSAIRLAENPVQHERTKHIEIDCHLIREKIQKGIIKLLPVSSHQQLADCFTKALPTTDFIKSIGKLGIQNLYAPP</sequence>
<dbReference type="CDD" id="cd09272">
    <property type="entry name" value="RNase_HI_RT_Ty1"/>
    <property type="match status" value="1"/>
</dbReference>
<accession>A0A9W7MGQ4</accession>
<dbReference type="PROSITE" id="PS50994">
    <property type="entry name" value="INTEGRASE"/>
    <property type="match status" value="1"/>
</dbReference>
<evidence type="ECO:0000313" key="3">
    <source>
        <dbReference type="EMBL" id="GMI99394.1"/>
    </source>
</evidence>
<dbReference type="Pfam" id="PF13976">
    <property type="entry name" value="gag_pre-integrs"/>
    <property type="match status" value="1"/>
</dbReference>
<dbReference type="Pfam" id="PF07727">
    <property type="entry name" value="RVT_2"/>
    <property type="match status" value="1"/>
</dbReference>
<name>A0A9W7MGQ4_HIBTR</name>
<feature type="compositionally biased region" description="Polar residues" evidence="1">
    <location>
        <begin position="642"/>
        <end position="669"/>
    </location>
</feature>
<dbReference type="SUPFAM" id="SSF56672">
    <property type="entry name" value="DNA/RNA polymerases"/>
    <property type="match status" value="1"/>
</dbReference>
<dbReference type="Pfam" id="PF14244">
    <property type="entry name" value="Retrotran_gag_3"/>
    <property type="match status" value="1"/>
</dbReference>
<evidence type="ECO:0000256" key="1">
    <source>
        <dbReference type="SAM" id="MobiDB-lite"/>
    </source>
</evidence>
<keyword evidence="4" id="KW-1185">Reference proteome</keyword>
<protein>
    <recommendedName>
        <fullName evidence="2">Integrase catalytic domain-containing protein</fullName>
    </recommendedName>
</protein>
<gene>
    <name evidence="3" type="ORF">HRI_003608700</name>
</gene>
<dbReference type="Pfam" id="PF03732">
    <property type="entry name" value="Retrotrans_gag"/>
    <property type="match status" value="1"/>
</dbReference>
<dbReference type="AlphaFoldDB" id="A0A9W7MGQ4"/>
<dbReference type="Pfam" id="PF00665">
    <property type="entry name" value="rve"/>
    <property type="match status" value="1"/>
</dbReference>
<dbReference type="Proteomes" id="UP001165190">
    <property type="component" value="Unassembled WGS sequence"/>
</dbReference>
<dbReference type="SUPFAM" id="SSF53098">
    <property type="entry name" value="Ribonuclease H-like"/>
    <property type="match status" value="1"/>
</dbReference>
<reference evidence="3" key="1">
    <citation type="submission" date="2023-05" db="EMBL/GenBank/DDBJ databases">
        <title>Genome and transcriptome analyses reveal genes involved in the formation of fine ridges on petal epidermal cells in Hibiscus trionum.</title>
        <authorList>
            <person name="Koshimizu S."/>
            <person name="Masuda S."/>
            <person name="Ishii T."/>
            <person name="Shirasu K."/>
            <person name="Hoshino A."/>
            <person name="Arita M."/>
        </authorList>
    </citation>
    <scope>NUCLEOTIDE SEQUENCE</scope>
    <source>
        <strain evidence="3">Hamamatsu line</strain>
    </source>
</reference>
<dbReference type="InterPro" id="IPR036397">
    <property type="entry name" value="RNaseH_sf"/>
</dbReference>
<dbReference type="InterPro" id="IPR012337">
    <property type="entry name" value="RNaseH-like_sf"/>
</dbReference>
<dbReference type="InterPro" id="IPR029472">
    <property type="entry name" value="Copia-like_N"/>
</dbReference>
<evidence type="ECO:0000313" key="4">
    <source>
        <dbReference type="Proteomes" id="UP001165190"/>
    </source>
</evidence>
<dbReference type="OrthoDB" id="1617351at2759"/>
<dbReference type="PANTHER" id="PTHR11439">
    <property type="entry name" value="GAG-POL-RELATED RETROTRANSPOSON"/>
    <property type="match status" value="1"/>
</dbReference>
<dbReference type="EMBL" id="BSYR01000034">
    <property type="protein sequence ID" value="GMI99394.1"/>
    <property type="molecule type" value="Genomic_DNA"/>
</dbReference>
<dbReference type="GO" id="GO:0003676">
    <property type="term" value="F:nucleic acid binding"/>
    <property type="evidence" value="ECO:0007669"/>
    <property type="project" value="InterPro"/>
</dbReference>
<organism evidence="3 4">
    <name type="scientific">Hibiscus trionum</name>
    <name type="common">Flower of an hour</name>
    <dbReference type="NCBI Taxonomy" id="183268"/>
    <lineage>
        <taxon>Eukaryota</taxon>
        <taxon>Viridiplantae</taxon>
        <taxon>Streptophyta</taxon>
        <taxon>Embryophyta</taxon>
        <taxon>Tracheophyta</taxon>
        <taxon>Spermatophyta</taxon>
        <taxon>Magnoliopsida</taxon>
        <taxon>eudicotyledons</taxon>
        <taxon>Gunneridae</taxon>
        <taxon>Pentapetalae</taxon>
        <taxon>rosids</taxon>
        <taxon>malvids</taxon>
        <taxon>Malvales</taxon>
        <taxon>Malvaceae</taxon>
        <taxon>Malvoideae</taxon>
        <taxon>Hibiscus</taxon>
    </lineage>
</organism>
<dbReference type="InterPro" id="IPR025724">
    <property type="entry name" value="GAG-pre-integrase_dom"/>
</dbReference>
<evidence type="ECO:0000259" key="2">
    <source>
        <dbReference type="PROSITE" id="PS50994"/>
    </source>
</evidence>
<proteinExistence type="predicted"/>
<dbReference type="InterPro" id="IPR001584">
    <property type="entry name" value="Integrase_cat-core"/>
</dbReference>
<feature type="region of interest" description="Disordered" evidence="1">
    <location>
        <begin position="1"/>
        <end position="21"/>
    </location>
</feature>
<comment type="caution">
    <text evidence="3">The sequence shown here is derived from an EMBL/GenBank/DDBJ whole genome shotgun (WGS) entry which is preliminary data.</text>
</comment>